<dbReference type="EMBL" id="JACXYZ010000003">
    <property type="protein sequence ID" value="MBD3926574.1"/>
    <property type="molecule type" value="Genomic_DNA"/>
</dbReference>
<evidence type="ECO:0000313" key="2">
    <source>
        <dbReference type="Proteomes" id="UP000618818"/>
    </source>
</evidence>
<evidence type="ECO:0008006" key="3">
    <source>
        <dbReference type="Google" id="ProtNLM"/>
    </source>
</evidence>
<proteinExistence type="predicted"/>
<protein>
    <recommendedName>
        <fullName evidence="3">Auto-transporter adhesin head GIN domain-containing protein</fullName>
    </recommendedName>
</protein>
<comment type="caution">
    <text evidence="1">The sequence shown here is derived from an EMBL/GenBank/DDBJ whole genome shotgun (WGS) entry which is preliminary data.</text>
</comment>
<name>A0ABR8NEL3_9ACTN</name>
<keyword evidence="2" id="KW-1185">Reference proteome</keyword>
<accession>A0ABR8NEL3</accession>
<reference evidence="1 2" key="1">
    <citation type="submission" date="2020-09" db="EMBL/GenBank/DDBJ databases">
        <title>novel species in genus Nocardioides.</title>
        <authorList>
            <person name="Zhang G."/>
        </authorList>
    </citation>
    <scope>NUCLEOTIDE SEQUENCE [LARGE SCALE GENOMIC DNA]</scope>
    <source>
        <strain evidence="1 2">KCTC 39551</strain>
    </source>
</reference>
<dbReference type="RefSeq" id="WP_191196437.1">
    <property type="nucleotide sequence ID" value="NZ_JACXYZ010000003.1"/>
</dbReference>
<evidence type="ECO:0000313" key="1">
    <source>
        <dbReference type="EMBL" id="MBD3926574.1"/>
    </source>
</evidence>
<dbReference type="Proteomes" id="UP000618818">
    <property type="component" value="Unassembled WGS sequence"/>
</dbReference>
<gene>
    <name evidence="1" type="ORF">IEZ26_18265</name>
</gene>
<sequence length="524" mass="56984">MISDNDVQADHDWSSAVAHTDRLMLSHSHELLDLSAVGSPAIELTVVGAKSGQMAVTPPSGTVKLPPDVQRLHIRMPGKRQGQLKLIGASHVTFLLLSGSSRTRSRLTLDAPSIRHLLLERIEVELHAPLQKAHRHTSSLRMTDASLTVRNRHVNDLLLTGLCQLDLDGTQVEKMMVPTATRASMSTRNCSVGLVKMSESATGYGSDSPTLTLEAIGGGKEVTFERMQNINVAVGRQIEVIVREADSVIMQGAGQVRVRQSARALRLKSGLVISADRGAQLIETSGEVTLAQVANSRITSDETHGPLVISKLAEGFEVSGLSIAGVEFPVTLEGLRLISIMSADAGHVVPTVPTQLRQASQRATSDTSVHARELELASNYAEVLSDLADKRGAPSSVRSELAWFRYRLRNLTAPERWERRLLSGYELLGYGEKFTAPGKLYLAVAAFAAGLCLLGRPFDPSIEGVLLVLHSYVDWLMTPLHLLKLGEGTEPDFELPQYLDQLFRALVAAPFVTAVLTVRKFVKR</sequence>
<organism evidence="1 2">
    <name type="scientific">Nocardioides cavernae</name>
    <dbReference type="NCBI Taxonomy" id="1921566"/>
    <lineage>
        <taxon>Bacteria</taxon>
        <taxon>Bacillati</taxon>
        <taxon>Actinomycetota</taxon>
        <taxon>Actinomycetes</taxon>
        <taxon>Propionibacteriales</taxon>
        <taxon>Nocardioidaceae</taxon>
        <taxon>Nocardioides</taxon>
    </lineage>
</organism>